<evidence type="ECO:0000256" key="2">
    <source>
        <dbReference type="ARBA" id="ARBA00022692"/>
    </source>
</evidence>
<dbReference type="AlphaFoldDB" id="A0A1I8N087"/>
<dbReference type="GO" id="GO:0007165">
    <property type="term" value="P:signal transduction"/>
    <property type="evidence" value="ECO:0007669"/>
    <property type="project" value="TreeGrafter"/>
</dbReference>
<evidence type="ECO:0000259" key="5">
    <source>
        <dbReference type="Pfam" id="PF01094"/>
    </source>
</evidence>
<evidence type="ECO:0000313" key="6">
    <source>
        <dbReference type="EnsemblMetazoa" id="MDOA010210-PA"/>
    </source>
</evidence>
<evidence type="ECO:0000256" key="1">
    <source>
        <dbReference type="ARBA" id="ARBA00004370"/>
    </source>
</evidence>
<dbReference type="GO" id="GO:0017046">
    <property type="term" value="F:peptide hormone binding"/>
    <property type="evidence" value="ECO:0007669"/>
    <property type="project" value="TreeGrafter"/>
</dbReference>
<dbReference type="GO" id="GO:0016020">
    <property type="term" value="C:membrane"/>
    <property type="evidence" value="ECO:0007669"/>
    <property type="project" value="UniProtKB-SubCell"/>
</dbReference>
<sequence>MAVTTNGVLTTSVSSSQQQQLLQQPIPHSQPLMMNESIIPIAEAVAAVKPLIQTKSNSNTNNNNNNNNINVINNYNVMQRNHQSRNHNYNRNNMNSNTNNNNKDADNIVIGFLAEYSQMRVTLGGLPLAVEDINKDPTLLPGKRLTFKAYDIGHKTSDYRVQPIRIMTQMKNDNIAAFIGPDESCTTEALLAAAWNIPMISFKCADSTVSSKDTFHTFARTLAPASKVSKSVISLLSAFHWQKFAIVVSSKPVWGGGVATAIQELAESENFTITHFREISDYVPIDNTLIKMQKIIDETYTTTR</sequence>
<dbReference type="SUPFAM" id="SSF53822">
    <property type="entry name" value="Periplasmic binding protein-like I"/>
    <property type="match status" value="1"/>
</dbReference>
<accession>A0A1I8N087</accession>
<keyword evidence="3" id="KW-1133">Transmembrane helix</keyword>
<feature type="domain" description="Receptor ligand binding region" evidence="5">
    <location>
        <begin position="126"/>
        <end position="290"/>
    </location>
</feature>
<protein>
    <recommendedName>
        <fullName evidence="5">Receptor ligand binding region domain-containing protein</fullName>
    </recommendedName>
</protein>
<reference evidence="6" key="1">
    <citation type="submission" date="2020-05" db="UniProtKB">
        <authorList>
            <consortium name="EnsemblMetazoa"/>
        </authorList>
    </citation>
    <scope>IDENTIFICATION</scope>
    <source>
        <strain evidence="6">Aabys</strain>
    </source>
</reference>
<keyword evidence="2" id="KW-0812">Transmembrane</keyword>
<name>A0A1I8N087_MUSDO</name>
<dbReference type="EnsemblMetazoa" id="MDOA010210-RA">
    <property type="protein sequence ID" value="MDOA010210-PA"/>
    <property type="gene ID" value="MDOA010210"/>
</dbReference>
<organism evidence="6">
    <name type="scientific">Musca domestica</name>
    <name type="common">House fly</name>
    <dbReference type="NCBI Taxonomy" id="7370"/>
    <lineage>
        <taxon>Eukaryota</taxon>
        <taxon>Metazoa</taxon>
        <taxon>Ecdysozoa</taxon>
        <taxon>Arthropoda</taxon>
        <taxon>Hexapoda</taxon>
        <taxon>Insecta</taxon>
        <taxon>Pterygota</taxon>
        <taxon>Neoptera</taxon>
        <taxon>Endopterygota</taxon>
        <taxon>Diptera</taxon>
        <taxon>Brachycera</taxon>
        <taxon>Muscomorpha</taxon>
        <taxon>Muscoidea</taxon>
        <taxon>Muscidae</taxon>
        <taxon>Musca</taxon>
    </lineage>
</organism>
<dbReference type="InterPro" id="IPR052612">
    <property type="entry name" value="ANP_Clearance_Receptor"/>
</dbReference>
<dbReference type="InterPro" id="IPR028082">
    <property type="entry name" value="Peripla_BP_I"/>
</dbReference>
<keyword evidence="4" id="KW-0472">Membrane</keyword>
<dbReference type="Pfam" id="PF01094">
    <property type="entry name" value="ANF_receptor"/>
    <property type="match status" value="1"/>
</dbReference>
<dbReference type="Gene3D" id="3.40.50.2300">
    <property type="match status" value="1"/>
</dbReference>
<dbReference type="InterPro" id="IPR001828">
    <property type="entry name" value="ANF_lig-bd_rcpt"/>
</dbReference>
<dbReference type="STRING" id="7370.A0A1I8N087"/>
<evidence type="ECO:0000256" key="4">
    <source>
        <dbReference type="ARBA" id="ARBA00023136"/>
    </source>
</evidence>
<dbReference type="GO" id="GO:0038023">
    <property type="term" value="F:signaling receptor activity"/>
    <property type="evidence" value="ECO:0007669"/>
    <property type="project" value="TreeGrafter"/>
</dbReference>
<dbReference type="FunFam" id="3.40.50.2300:FF:000279">
    <property type="entry name" value="Guanylate cyclase"/>
    <property type="match status" value="1"/>
</dbReference>
<dbReference type="eggNOG" id="KOG1023">
    <property type="taxonomic scope" value="Eukaryota"/>
</dbReference>
<dbReference type="PANTHER" id="PTHR44755:SF8">
    <property type="entry name" value="RECEPTOR LIGAND BINDING REGION DOMAIN-CONTAINING PROTEIN"/>
    <property type="match status" value="1"/>
</dbReference>
<dbReference type="PANTHER" id="PTHR44755">
    <property type="entry name" value="NATRIURETIC PEPTIDE RECEPTOR 3-RELATED"/>
    <property type="match status" value="1"/>
</dbReference>
<proteinExistence type="predicted"/>
<evidence type="ECO:0000256" key="3">
    <source>
        <dbReference type="ARBA" id="ARBA00022989"/>
    </source>
</evidence>
<dbReference type="VEuPathDB" id="VectorBase:MDOA010210"/>
<comment type="subcellular location">
    <subcellularLocation>
        <location evidence="1">Membrane</location>
    </subcellularLocation>
</comment>
<dbReference type="VEuPathDB" id="VectorBase:MDOMA2_013879"/>